<keyword evidence="4" id="KW-1185">Reference proteome</keyword>
<keyword evidence="1" id="KW-0812">Transmembrane</keyword>
<feature type="transmembrane region" description="Helical" evidence="1">
    <location>
        <begin position="206"/>
        <end position="228"/>
    </location>
</feature>
<protein>
    <recommendedName>
        <fullName evidence="2">DUF6535 domain-containing protein</fullName>
    </recommendedName>
</protein>
<evidence type="ECO:0000313" key="4">
    <source>
        <dbReference type="Proteomes" id="UP001215598"/>
    </source>
</evidence>
<dbReference type="InterPro" id="IPR045338">
    <property type="entry name" value="DUF6535"/>
</dbReference>
<dbReference type="Pfam" id="PF20153">
    <property type="entry name" value="DUF6535"/>
    <property type="match status" value="1"/>
</dbReference>
<comment type="caution">
    <text evidence="3">The sequence shown here is derived from an EMBL/GenBank/DDBJ whole genome shotgun (WGS) entry which is preliminary data.</text>
</comment>
<proteinExistence type="predicted"/>
<evidence type="ECO:0000259" key="2">
    <source>
        <dbReference type="Pfam" id="PF20153"/>
    </source>
</evidence>
<dbReference type="AlphaFoldDB" id="A0AAD7N3S0"/>
<evidence type="ECO:0000313" key="3">
    <source>
        <dbReference type="EMBL" id="KAJ7744399.1"/>
    </source>
</evidence>
<feature type="transmembrane region" description="Helical" evidence="1">
    <location>
        <begin position="179"/>
        <end position="199"/>
    </location>
</feature>
<feature type="domain" description="DUF6535" evidence="2">
    <location>
        <begin position="106"/>
        <end position="197"/>
    </location>
</feature>
<feature type="transmembrane region" description="Helical" evidence="1">
    <location>
        <begin position="81"/>
        <end position="100"/>
    </location>
</feature>
<accession>A0AAD7N3S0</accession>
<evidence type="ECO:0000256" key="1">
    <source>
        <dbReference type="SAM" id="Phobius"/>
    </source>
</evidence>
<feature type="transmembrane region" description="Helical" evidence="1">
    <location>
        <begin position="112"/>
        <end position="134"/>
    </location>
</feature>
<gene>
    <name evidence="3" type="ORF">B0H16DRAFT_1889666</name>
</gene>
<dbReference type="EMBL" id="JARKIB010000087">
    <property type="protein sequence ID" value="KAJ7744399.1"/>
    <property type="molecule type" value="Genomic_DNA"/>
</dbReference>
<name>A0AAD7N3S0_9AGAR</name>
<reference evidence="3" key="1">
    <citation type="submission" date="2023-03" db="EMBL/GenBank/DDBJ databases">
        <title>Massive genome expansion in bonnet fungi (Mycena s.s.) driven by repeated elements and novel gene families across ecological guilds.</title>
        <authorList>
            <consortium name="Lawrence Berkeley National Laboratory"/>
            <person name="Harder C.B."/>
            <person name="Miyauchi S."/>
            <person name="Viragh M."/>
            <person name="Kuo A."/>
            <person name="Thoen E."/>
            <person name="Andreopoulos B."/>
            <person name="Lu D."/>
            <person name="Skrede I."/>
            <person name="Drula E."/>
            <person name="Henrissat B."/>
            <person name="Morin E."/>
            <person name="Kohler A."/>
            <person name="Barry K."/>
            <person name="LaButti K."/>
            <person name="Morin E."/>
            <person name="Salamov A."/>
            <person name="Lipzen A."/>
            <person name="Mereny Z."/>
            <person name="Hegedus B."/>
            <person name="Baldrian P."/>
            <person name="Stursova M."/>
            <person name="Weitz H."/>
            <person name="Taylor A."/>
            <person name="Grigoriev I.V."/>
            <person name="Nagy L.G."/>
            <person name="Martin F."/>
            <person name="Kauserud H."/>
        </authorList>
    </citation>
    <scope>NUCLEOTIDE SEQUENCE</scope>
    <source>
        <strain evidence="3">CBHHK182m</strain>
    </source>
</reference>
<organism evidence="3 4">
    <name type="scientific">Mycena metata</name>
    <dbReference type="NCBI Taxonomy" id="1033252"/>
    <lineage>
        <taxon>Eukaryota</taxon>
        <taxon>Fungi</taxon>
        <taxon>Dikarya</taxon>
        <taxon>Basidiomycota</taxon>
        <taxon>Agaricomycotina</taxon>
        <taxon>Agaricomycetes</taxon>
        <taxon>Agaricomycetidae</taxon>
        <taxon>Agaricales</taxon>
        <taxon>Marasmiineae</taxon>
        <taxon>Mycenaceae</taxon>
        <taxon>Mycena</taxon>
    </lineage>
</organism>
<sequence>MGSLEPPGKQGFENEPFIDALKSCFSDLIQKQEEQTSRLVDAFKVEPPVADTNASFWNAYMKVADAHNQQLRAKYSTDLDISLIFAGLFSAISSAFIIQIQPQFPTSNRTIIVAQGLLYTSLFTSLVAALLAGLGKQWIRFYEAVGSSGTIEERGLQRQRKLDGLQKWKFDTVLQTFPLLLQLALFQFSAALPTYLWIVSVPISGLVIALTSAGFLVYISVLGCAIAFTDCPFQTPLSASLAQLLPTKATRESLGHRLRNSLWRMGWYSSHIRRLRDYPDRAWSHFAEFATHLLPYFKHRAPAPRAAELKAEWDYLPDHYFSFFWGTSREAPAIMWILETSTDPEMISNAASMARGVDWPDSADLDSILTTLGQTFISCFKYSSDYVWTIREGMARIAINCGMAYCSLRLVIRAENAEPSSSFFLMERGVLHRTDAREDSAEFLQLVHIFHILQEWPVLPHGSKMSAIHEWGSYIIPSLRPRDHFDSLSATVEYLLDQFSAEKTLQLSSDGFSDYLCGLNGLFTPMSPRILRKRDRGDCRVVLITQLFNTLRTQDLPFTLVERIVSTTFRLGKDLGHPGHPTHLRRAMVEASYFCSTLPRIPRWLDIALSAITLVRVKSPITFRAVQGPHFQHKQTEPYPTDWIYIALEHLSSSLYRDREWDPQITVTVQGLLQALACDDAAEIPTSQGLHIILTTLSGPGPISAAALLVLYAKPSWFLEPTLQSILHAYPVLRSLGRIALTCPPYAQNYIALAASISNLAEWKPCFTDLVTWITVFGGTDWHGDDMWGIEMLESSRENFLLVLRNIWLQDFDDRVGFTDDNEKCSVMAITALTNAWDTFSWSSASQIHEATQIISLQGDTDDSRSTSYRSAPCKIAW</sequence>
<dbReference type="Proteomes" id="UP001215598">
    <property type="component" value="Unassembled WGS sequence"/>
</dbReference>
<keyword evidence="1" id="KW-1133">Transmembrane helix</keyword>
<keyword evidence="1" id="KW-0472">Membrane</keyword>